<keyword evidence="1" id="KW-1133">Transmembrane helix</keyword>
<evidence type="ECO:0000313" key="3">
    <source>
        <dbReference type="Proteomes" id="UP000886879"/>
    </source>
</evidence>
<feature type="transmembrane region" description="Helical" evidence="1">
    <location>
        <begin position="43"/>
        <end position="63"/>
    </location>
</feature>
<dbReference type="EMBL" id="DVFO01000049">
    <property type="protein sequence ID" value="HIQ61008.1"/>
    <property type="molecule type" value="Genomic_DNA"/>
</dbReference>
<name>A0A9D1CH73_9FIRM</name>
<evidence type="ECO:0000256" key="1">
    <source>
        <dbReference type="SAM" id="Phobius"/>
    </source>
</evidence>
<comment type="caution">
    <text evidence="2">The sequence shown here is derived from an EMBL/GenBank/DDBJ whole genome shotgun (WGS) entry which is preliminary data.</text>
</comment>
<reference evidence="2" key="1">
    <citation type="submission" date="2020-10" db="EMBL/GenBank/DDBJ databases">
        <authorList>
            <person name="Gilroy R."/>
        </authorList>
    </citation>
    <scope>NUCLEOTIDE SEQUENCE</scope>
    <source>
        <strain evidence="2">ChiGjej2B2-12916</strain>
    </source>
</reference>
<keyword evidence="1" id="KW-0472">Membrane</keyword>
<gene>
    <name evidence="2" type="ORF">IAD31_05375</name>
</gene>
<reference evidence="2" key="2">
    <citation type="journal article" date="2021" name="PeerJ">
        <title>Extensive microbial diversity within the chicken gut microbiome revealed by metagenomics and culture.</title>
        <authorList>
            <person name="Gilroy R."/>
            <person name="Ravi A."/>
            <person name="Getino M."/>
            <person name="Pursley I."/>
            <person name="Horton D.L."/>
            <person name="Alikhan N.F."/>
            <person name="Baker D."/>
            <person name="Gharbi K."/>
            <person name="Hall N."/>
            <person name="Watson M."/>
            <person name="Adriaenssens E.M."/>
            <person name="Foster-Nyarko E."/>
            <person name="Jarju S."/>
            <person name="Secka A."/>
            <person name="Antonio M."/>
            <person name="Oren A."/>
            <person name="Chaudhuri R.R."/>
            <person name="La Ragione R."/>
            <person name="Hildebrand F."/>
            <person name="Pallen M.J."/>
        </authorList>
    </citation>
    <scope>NUCLEOTIDE SEQUENCE</scope>
    <source>
        <strain evidence="2">ChiGjej2B2-12916</strain>
    </source>
</reference>
<sequence>MEEQEPSYTPASFEKRVAAWIGIGYMLMLIALITYTIATARTLPGTAPLLVVPVGIGVPFIAVHRQRQGTAPGGLVGTILICLVCLVAVVLGLWLGVPALIANVTTPL</sequence>
<evidence type="ECO:0000313" key="2">
    <source>
        <dbReference type="EMBL" id="HIQ61008.1"/>
    </source>
</evidence>
<proteinExistence type="predicted"/>
<dbReference type="AlphaFoldDB" id="A0A9D1CH73"/>
<feature type="transmembrane region" description="Helical" evidence="1">
    <location>
        <begin position="17"/>
        <end position="37"/>
    </location>
</feature>
<protein>
    <submittedName>
        <fullName evidence="2">Uncharacterized protein</fullName>
    </submittedName>
</protein>
<organism evidence="2 3">
    <name type="scientific">Candidatus Enterenecus faecium</name>
    <dbReference type="NCBI Taxonomy" id="2840780"/>
    <lineage>
        <taxon>Bacteria</taxon>
        <taxon>Bacillati</taxon>
        <taxon>Bacillota</taxon>
        <taxon>Clostridia</taxon>
        <taxon>Eubacteriales</taxon>
        <taxon>Candidatus Enterenecus</taxon>
    </lineage>
</organism>
<accession>A0A9D1CH73</accession>
<keyword evidence="1" id="KW-0812">Transmembrane</keyword>
<dbReference type="Proteomes" id="UP000886879">
    <property type="component" value="Unassembled WGS sequence"/>
</dbReference>
<feature type="transmembrane region" description="Helical" evidence="1">
    <location>
        <begin position="75"/>
        <end position="101"/>
    </location>
</feature>